<protein>
    <recommendedName>
        <fullName evidence="4">Beta-carotene 15,15'-monooxygenase</fullName>
    </recommendedName>
</protein>
<reference evidence="2 3" key="1">
    <citation type="submission" date="2020-08" db="EMBL/GenBank/DDBJ databases">
        <title>Description of novel Flavobacterium F-400 isolate.</title>
        <authorList>
            <person name="Saticioglu I."/>
            <person name="Duman M."/>
            <person name="Altun S."/>
        </authorList>
    </citation>
    <scope>NUCLEOTIDE SEQUENCE [LARGE SCALE GENOMIC DNA]</scope>
    <source>
        <strain evidence="2 3">F-400</strain>
    </source>
</reference>
<feature type="transmembrane region" description="Helical" evidence="1">
    <location>
        <begin position="41"/>
        <end position="60"/>
    </location>
</feature>
<comment type="caution">
    <text evidence="2">The sequence shown here is derived from an EMBL/GenBank/DDBJ whole genome shotgun (WGS) entry which is preliminary data.</text>
</comment>
<feature type="transmembrane region" description="Helical" evidence="1">
    <location>
        <begin position="72"/>
        <end position="88"/>
    </location>
</feature>
<name>A0ABR7JJ05_9FLAO</name>
<evidence type="ECO:0008006" key="4">
    <source>
        <dbReference type="Google" id="ProtNLM"/>
    </source>
</evidence>
<keyword evidence="1" id="KW-1133">Transmembrane helix</keyword>
<feature type="transmembrane region" description="Helical" evidence="1">
    <location>
        <begin position="12"/>
        <end position="29"/>
    </location>
</feature>
<dbReference type="EMBL" id="JACRUM010000009">
    <property type="protein sequence ID" value="MBC5864481.1"/>
    <property type="molecule type" value="Genomic_DNA"/>
</dbReference>
<evidence type="ECO:0000313" key="3">
    <source>
        <dbReference type="Proteomes" id="UP000621670"/>
    </source>
</evidence>
<sequence length="352" mass="40371">MKLNIDLKQLNWFIAISFPGLIIISSFLVTQTDKFRINTELLSNAILFDILIIAPFLYFLVIRQGTANKASVFRIFSLCLLASGLILDNTNTSLLYYIQTFVYPLIELSIIIWMSRSFYLARLEAKLQYQNTDFLSFSRVVLNKVIGNEKASNFFASEIAAIYYTFNWERTTKADDKKTFSVYKESGLIALLYVLMFVICIETAATHVLIAGWNETFAWVATGLSLYSCLQLFAHIRALKIRHIELLQNEVKIYNGLAAEVVISYENIERLELTNKLPTDKKFVKTALLNNLEEHNCILHLKTPVSIIKFFGIKKNADTILFRIDNSQFFFNLITIKKMNSELPTLAQASRS</sequence>
<keyword evidence="3" id="KW-1185">Reference proteome</keyword>
<accession>A0ABR7JJ05</accession>
<feature type="transmembrane region" description="Helical" evidence="1">
    <location>
        <begin position="94"/>
        <end position="114"/>
    </location>
</feature>
<keyword evidence="1" id="KW-0812">Transmembrane</keyword>
<evidence type="ECO:0000313" key="2">
    <source>
        <dbReference type="EMBL" id="MBC5864481.1"/>
    </source>
</evidence>
<feature type="transmembrane region" description="Helical" evidence="1">
    <location>
        <begin position="187"/>
        <end position="210"/>
    </location>
</feature>
<dbReference type="RefSeq" id="WP_166138679.1">
    <property type="nucleotide sequence ID" value="NZ_JAAOBY010000009.1"/>
</dbReference>
<gene>
    <name evidence="2" type="ORF">H8R26_13710</name>
</gene>
<proteinExistence type="predicted"/>
<feature type="transmembrane region" description="Helical" evidence="1">
    <location>
        <begin position="216"/>
        <end position="234"/>
    </location>
</feature>
<evidence type="ECO:0000256" key="1">
    <source>
        <dbReference type="SAM" id="Phobius"/>
    </source>
</evidence>
<keyword evidence="1" id="KW-0472">Membrane</keyword>
<organism evidence="2 3">
    <name type="scientific">Flavobacterium turcicum</name>
    <dbReference type="NCBI Taxonomy" id="2764718"/>
    <lineage>
        <taxon>Bacteria</taxon>
        <taxon>Pseudomonadati</taxon>
        <taxon>Bacteroidota</taxon>
        <taxon>Flavobacteriia</taxon>
        <taxon>Flavobacteriales</taxon>
        <taxon>Flavobacteriaceae</taxon>
        <taxon>Flavobacterium</taxon>
    </lineage>
</organism>
<dbReference type="Proteomes" id="UP000621670">
    <property type="component" value="Unassembled WGS sequence"/>
</dbReference>